<comment type="caution">
    <text evidence="2">The sequence shown here is derived from an EMBL/GenBank/DDBJ whole genome shotgun (WGS) entry which is preliminary data.</text>
</comment>
<feature type="compositionally biased region" description="Polar residues" evidence="1">
    <location>
        <begin position="95"/>
        <end position="109"/>
    </location>
</feature>
<protein>
    <submittedName>
        <fullName evidence="2">Uncharacterized protein</fullName>
    </submittedName>
</protein>
<dbReference type="Proteomes" id="UP001642540">
    <property type="component" value="Unassembled WGS sequence"/>
</dbReference>
<dbReference type="InterPro" id="IPR028045">
    <property type="entry name" value="HROB"/>
</dbReference>
<dbReference type="PANTHER" id="PTHR14523:SF1">
    <property type="entry name" value="HOMOLOGOUS RECOMBINATION OB-FOLD PROTEIN"/>
    <property type="match status" value="1"/>
</dbReference>
<dbReference type="EMBL" id="CAXLJM020000148">
    <property type="protein sequence ID" value="CAL8142095.1"/>
    <property type="molecule type" value="Genomic_DNA"/>
</dbReference>
<gene>
    <name evidence="2" type="ORF">ODALV1_LOCUS28946</name>
</gene>
<dbReference type="PANTHER" id="PTHR14523">
    <property type="entry name" value="UNCHARACTERIZED PROTEIN C17ORF53 HOMOLOG"/>
    <property type="match status" value="1"/>
</dbReference>
<feature type="region of interest" description="Disordered" evidence="1">
    <location>
        <begin position="136"/>
        <end position="176"/>
    </location>
</feature>
<evidence type="ECO:0000313" key="3">
    <source>
        <dbReference type="Proteomes" id="UP001642540"/>
    </source>
</evidence>
<evidence type="ECO:0000256" key="1">
    <source>
        <dbReference type="SAM" id="MobiDB-lite"/>
    </source>
</evidence>
<feature type="compositionally biased region" description="Basic and acidic residues" evidence="1">
    <location>
        <begin position="136"/>
        <end position="148"/>
    </location>
</feature>
<proteinExistence type="predicted"/>
<feature type="region of interest" description="Disordered" evidence="1">
    <location>
        <begin position="78"/>
        <end position="109"/>
    </location>
</feature>
<name>A0ABP1S2V7_9HEXA</name>
<evidence type="ECO:0000313" key="2">
    <source>
        <dbReference type="EMBL" id="CAL8142095.1"/>
    </source>
</evidence>
<keyword evidence="3" id="KW-1185">Reference proteome</keyword>
<accession>A0ABP1S2V7</accession>
<feature type="compositionally biased region" description="Low complexity" evidence="1">
    <location>
        <begin position="157"/>
        <end position="170"/>
    </location>
</feature>
<organism evidence="2 3">
    <name type="scientific">Orchesella dallaii</name>
    <dbReference type="NCBI Taxonomy" id="48710"/>
    <lineage>
        <taxon>Eukaryota</taxon>
        <taxon>Metazoa</taxon>
        <taxon>Ecdysozoa</taxon>
        <taxon>Arthropoda</taxon>
        <taxon>Hexapoda</taxon>
        <taxon>Collembola</taxon>
        <taxon>Entomobryomorpha</taxon>
        <taxon>Entomobryoidea</taxon>
        <taxon>Orchesellidae</taxon>
        <taxon>Orchesellinae</taxon>
        <taxon>Orchesella</taxon>
    </lineage>
</organism>
<sequence>MDFDDEFDIEIQDAIFDIDGENGEMENEIEVISPGQDQTSNLVDKNPCNGGILDYKCTSERGRKLTQGEGFRIPVNMESSNYTKTDTSHDYGSISAENSDADTNNSKNESAYLPTVDDFEMDDEYDAILTQIDEKIMNSPRPSEDQKSSKSKMIIDVPSNNNVSSIPSYNRHLTPKKSPAKMEYNTETSAFFLSQESVHDLVPVKRKFPGPAGLLPELNNEEILLLDSAPHPLCQKVTRIVKETSFKTRETKEKVTRSNDLVVGRNLRLSKAPWRCLLQTLGLNLQDENSLLNLMNIRLVRTKVRRFPGTVNVPFLVAVIRDEMEKFPAKEKVTSKTPSCKLMDPSGTIVAAVDPNFVEAFASKIMPGTAIALQNCGVSKFGSQIILTVCKKNLLYLVTGKKLDDEDDEKTSAGKEFPLYRKENGLLIMQMAQFNPKKILEEYEIMLTEIKSAYEDQQSEIQDSIVHSNMGPRQQQLFATVSKTSGHFVGPNMGSISNVSNLSESNVSNFNVDCSGFDDDDDDELMQALDNVNFLIEEESL</sequence>
<reference evidence="2 3" key="1">
    <citation type="submission" date="2024-08" db="EMBL/GenBank/DDBJ databases">
        <authorList>
            <person name="Cucini C."/>
            <person name="Frati F."/>
        </authorList>
    </citation>
    <scope>NUCLEOTIDE SEQUENCE [LARGE SCALE GENOMIC DNA]</scope>
</reference>